<sequence length="85" mass="10083">MEEREPTDLEKEAENYFDRNISLQRGNGFGYDHYKFIGTSKSSVDTAVLRKFKSKATRTYPLKQLLDFYKEQDLKVQKLRDKAKE</sequence>
<comment type="caution">
    <text evidence="1">The sequence shown here is derived from an EMBL/GenBank/DDBJ whole genome shotgun (WGS) entry which is preliminary data.</text>
</comment>
<accession>A0A5R9KTY7</accession>
<evidence type="ECO:0000313" key="2">
    <source>
        <dbReference type="Proteomes" id="UP000306402"/>
    </source>
</evidence>
<protein>
    <submittedName>
        <fullName evidence="1">Uncharacterized protein</fullName>
    </submittedName>
</protein>
<proteinExistence type="predicted"/>
<dbReference type="EMBL" id="VCEJ01000005">
    <property type="protein sequence ID" value="TLU99574.1"/>
    <property type="molecule type" value="Genomic_DNA"/>
</dbReference>
<reference evidence="1 2" key="1">
    <citation type="submission" date="2019-05" db="EMBL/GenBank/DDBJ databases">
        <authorList>
            <person name="Qu J.-H."/>
        </authorList>
    </citation>
    <scope>NUCLEOTIDE SEQUENCE [LARGE SCALE GENOMIC DNA]</scope>
    <source>
        <strain evidence="1 2">T17</strain>
    </source>
</reference>
<evidence type="ECO:0000313" key="1">
    <source>
        <dbReference type="EMBL" id="TLU99574.1"/>
    </source>
</evidence>
<dbReference type="AlphaFoldDB" id="A0A5R9KTY7"/>
<dbReference type="RefSeq" id="WP_138367862.1">
    <property type="nucleotide sequence ID" value="NZ_VCEJ01000005.1"/>
</dbReference>
<organism evidence="1 2">
    <name type="scientific">Dyadobacter luticola</name>
    <dbReference type="NCBI Taxonomy" id="1979387"/>
    <lineage>
        <taxon>Bacteria</taxon>
        <taxon>Pseudomonadati</taxon>
        <taxon>Bacteroidota</taxon>
        <taxon>Cytophagia</taxon>
        <taxon>Cytophagales</taxon>
        <taxon>Spirosomataceae</taxon>
        <taxon>Dyadobacter</taxon>
    </lineage>
</organism>
<name>A0A5R9KTY7_9BACT</name>
<keyword evidence="2" id="KW-1185">Reference proteome</keyword>
<gene>
    <name evidence="1" type="ORF">FEN17_23765</name>
</gene>
<dbReference type="Proteomes" id="UP000306402">
    <property type="component" value="Unassembled WGS sequence"/>
</dbReference>